<evidence type="ECO:0000256" key="2">
    <source>
        <dbReference type="ARBA" id="ARBA00022692"/>
    </source>
</evidence>
<evidence type="ECO:0000256" key="3">
    <source>
        <dbReference type="ARBA" id="ARBA00022989"/>
    </source>
</evidence>
<feature type="transmembrane region" description="Helical" evidence="5">
    <location>
        <begin position="77"/>
        <end position="98"/>
    </location>
</feature>
<dbReference type="Proteomes" id="UP000036045">
    <property type="component" value="Unassembled WGS sequence"/>
</dbReference>
<accession>A0A0J1IKZ2</accession>
<dbReference type="EMBL" id="LDPH01000008">
    <property type="protein sequence ID" value="KLV26647.1"/>
    <property type="molecule type" value="Genomic_DNA"/>
</dbReference>
<sequence>MLDIILVILLLFGLLRGLKRGFIMQIIHLTGFIVAFIVANKYYIPLSQKLTLWIPYPNIGESSLLQSFIQTANIEDVFYRGFSFVVIFFVVKIVWQIIGSMIDFVASIPILKQLNTWAGAVLGFVETYLLLFLLLFISILIPVDFIQAQLNESSVAAWMIENTPYFSEKIKDLWFDYMAS</sequence>
<dbReference type="AlphaFoldDB" id="A0A0J1IKZ2"/>
<dbReference type="PATRIC" id="fig|1397.4.peg.5372"/>
<keyword evidence="2 5" id="KW-0812">Transmembrane</keyword>
<evidence type="ECO:0000313" key="6">
    <source>
        <dbReference type="EMBL" id="KLV26647.1"/>
    </source>
</evidence>
<dbReference type="Pfam" id="PF02674">
    <property type="entry name" value="Colicin_V"/>
    <property type="match status" value="1"/>
</dbReference>
<name>A0A0J1IKZ2_NIACI</name>
<dbReference type="InterPro" id="IPR003825">
    <property type="entry name" value="Colicin-V_CvpA"/>
</dbReference>
<comment type="subcellular location">
    <subcellularLocation>
        <location evidence="1">Membrane</location>
        <topology evidence="1">Multi-pass membrane protein</topology>
    </subcellularLocation>
</comment>
<gene>
    <name evidence="6" type="ORF">ABW02_10310</name>
</gene>
<evidence type="ECO:0000256" key="4">
    <source>
        <dbReference type="ARBA" id="ARBA00023136"/>
    </source>
</evidence>
<protein>
    <submittedName>
        <fullName evidence="6">Membrane protein</fullName>
    </submittedName>
</protein>
<dbReference type="OrthoDB" id="1809613at2"/>
<dbReference type="GO" id="GO:0016020">
    <property type="term" value="C:membrane"/>
    <property type="evidence" value="ECO:0007669"/>
    <property type="project" value="UniProtKB-SubCell"/>
</dbReference>
<keyword evidence="4 5" id="KW-0472">Membrane</keyword>
<dbReference type="PANTHER" id="PTHR37306:SF1">
    <property type="entry name" value="COLICIN V PRODUCTION PROTEIN"/>
    <property type="match status" value="1"/>
</dbReference>
<organism evidence="6 7">
    <name type="scientific">Niallia circulans</name>
    <name type="common">Bacillus circulans</name>
    <dbReference type="NCBI Taxonomy" id="1397"/>
    <lineage>
        <taxon>Bacteria</taxon>
        <taxon>Bacillati</taxon>
        <taxon>Bacillota</taxon>
        <taxon>Bacilli</taxon>
        <taxon>Bacillales</taxon>
        <taxon>Bacillaceae</taxon>
        <taxon>Niallia</taxon>
    </lineage>
</organism>
<evidence type="ECO:0000256" key="1">
    <source>
        <dbReference type="ARBA" id="ARBA00004141"/>
    </source>
</evidence>
<reference evidence="6 7" key="1">
    <citation type="submission" date="2015-05" db="EMBL/GenBank/DDBJ databases">
        <title>Whole genome sequence and identification of bacterial endophytes from Costus igneus.</title>
        <authorList>
            <person name="Lee Y.P."/>
            <person name="Gan H.M."/>
            <person name="Eng W."/>
            <person name="Wheatley M.S."/>
            <person name="Caraballo A."/>
            <person name="Polter S."/>
            <person name="Savka M.A."/>
            <person name="Hudson A.O."/>
        </authorList>
    </citation>
    <scope>NUCLEOTIDE SEQUENCE [LARGE SCALE GENOMIC DNA]</scope>
    <source>
        <strain evidence="6 7">RIT379</strain>
    </source>
</reference>
<dbReference type="RefSeq" id="WP_047942150.1">
    <property type="nucleotide sequence ID" value="NZ_CP053989.1"/>
</dbReference>
<evidence type="ECO:0000313" key="7">
    <source>
        <dbReference type="Proteomes" id="UP000036045"/>
    </source>
</evidence>
<dbReference type="GO" id="GO:0009403">
    <property type="term" value="P:toxin biosynthetic process"/>
    <property type="evidence" value="ECO:0007669"/>
    <property type="project" value="InterPro"/>
</dbReference>
<keyword evidence="7" id="KW-1185">Reference proteome</keyword>
<proteinExistence type="predicted"/>
<keyword evidence="3 5" id="KW-1133">Transmembrane helix</keyword>
<dbReference type="GeneID" id="56350741"/>
<comment type="caution">
    <text evidence="6">The sequence shown here is derived from an EMBL/GenBank/DDBJ whole genome shotgun (WGS) entry which is preliminary data.</text>
</comment>
<evidence type="ECO:0000256" key="5">
    <source>
        <dbReference type="SAM" id="Phobius"/>
    </source>
</evidence>
<feature type="transmembrane region" description="Helical" evidence="5">
    <location>
        <begin position="118"/>
        <end position="141"/>
    </location>
</feature>
<feature type="transmembrane region" description="Helical" evidence="5">
    <location>
        <begin position="27"/>
        <end position="44"/>
    </location>
</feature>
<dbReference type="PANTHER" id="PTHR37306">
    <property type="entry name" value="COLICIN V PRODUCTION PROTEIN"/>
    <property type="match status" value="1"/>
</dbReference>